<feature type="binding site" evidence="6">
    <location>
        <begin position="64"/>
        <end position="65"/>
    </location>
    <ligand>
        <name>FAD</name>
        <dbReference type="ChEBI" id="CHEBI:57692"/>
    </ligand>
</feature>
<dbReference type="EMBL" id="CAUWAG010000018">
    <property type="protein sequence ID" value="CAJ2511970.1"/>
    <property type="molecule type" value="Genomic_DNA"/>
</dbReference>
<evidence type="ECO:0000256" key="2">
    <source>
        <dbReference type="ARBA" id="ARBA00006730"/>
    </source>
</evidence>
<comment type="caution">
    <text evidence="8">The sequence shown here is derived from an EMBL/GenBank/DDBJ whole genome shotgun (WGS) entry which is preliminary data.</text>
</comment>
<evidence type="ECO:0000256" key="5">
    <source>
        <dbReference type="ARBA" id="ARBA00023002"/>
    </source>
</evidence>
<keyword evidence="4 6" id="KW-0274">FAD</keyword>
<organism evidence="8 9">
    <name type="scientific">Anthostomella pinea</name>
    <dbReference type="NCBI Taxonomy" id="933095"/>
    <lineage>
        <taxon>Eukaryota</taxon>
        <taxon>Fungi</taxon>
        <taxon>Dikarya</taxon>
        <taxon>Ascomycota</taxon>
        <taxon>Pezizomycotina</taxon>
        <taxon>Sordariomycetes</taxon>
        <taxon>Xylariomycetidae</taxon>
        <taxon>Xylariales</taxon>
        <taxon>Xylariaceae</taxon>
        <taxon>Anthostomella</taxon>
    </lineage>
</organism>
<feature type="domain" description="FAD dependent oxidoreductase" evidence="7">
    <location>
        <begin position="26"/>
        <end position="384"/>
    </location>
</feature>
<feature type="binding site" evidence="6">
    <location>
        <position position="229"/>
    </location>
    <ligand>
        <name>FAD</name>
        <dbReference type="ChEBI" id="CHEBI:57692"/>
    </ligand>
</feature>
<feature type="binding site" evidence="6">
    <location>
        <position position="342"/>
    </location>
    <ligand>
        <name>D-dopa</name>
        <dbReference type="ChEBI" id="CHEBI:149689"/>
    </ligand>
</feature>
<dbReference type="PANTHER" id="PTHR11530">
    <property type="entry name" value="D-AMINO ACID OXIDASE"/>
    <property type="match status" value="1"/>
</dbReference>
<dbReference type="Proteomes" id="UP001295740">
    <property type="component" value="Unassembled WGS sequence"/>
</dbReference>
<evidence type="ECO:0000256" key="1">
    <source>
        <dbReference type="ARBA" id="ARBA00001974"/>
    </source>
</evidence>
<dbReference type="SUPFAM" id="SSF54373">
    <property type="entry name" value="FAD-linked reductases, C-terminal domain"/>
    <property type="match status" value="1"/>
</dbReference>
<dbReference type="Pfam" id="PF01266">
    <property type="entry name" value="DAO"/>
    <property type="match status" value="1"/>
</dbReference>
<evidence type="ECO:0000256" key="4">
    <source>
        <dbReference type="ARBA" id="ARBA00022827"/>
    </source>
</evidence>
<dbReference type="GO" id="GO:0005737">
    <property type="term" value="C:cytoplasm"/>
    <property type="evidence" value="ECO:0007669"/>
    <property type="project" value="TreeGrafter"/>
</dbReference>
<dbReference type="InterPro" id="IPR023209">
    <property type="entry name" value="DAO"/>
</dbReference>
<evidence type="ECO:0000313" key="9">
    <source>
        <dbReference type="Proteomes" id="UP001295740"/>
    </source>
</evidence>
<reference evidence="8" key="1">
    <citation type="submission" date="2023-10" db="EMBL/GenBank/DDBJ databases">
        <authorList>
            <person name="Hackl T."/>
        </authorList>
    </citation>
    <scope>NUCLEOTIDE SEQUENCE</scope>
</reference>
<evidence type="ECO:0000313" key="8">
    <source>
        <dbReference type="EMBL" id="CAJ2511970.1"/>
    </source>
</evidence>
<gene>
    <name evidence="8" type="ORF">KHLLAP_LOCUS12438</name>
</gene>
<feature type="binding site" evidence="6">
    <location>
        <position position="370"/>
    </location>
    <ligand>
        <name>D-dopa</name>
        <dbReference type="ChEBI" id="CHEBI:149689"/>
    </ligand>
</feature>
<dbReference type="SUPFAM" id="SSF51971">
    <property type="entry name" value="Nucleotide-binding domain"/>
    <property type="match status" value="1"/>
</dbReference>
<sequence>MPLTLWRDITPLGQPLQQPSSRSPHVLIVGGGVTGLISAWVLLDRGYHVTVVSSAWVSDEVRLTSQIAGALWEFPPAVCGQHTDAISLAHSKRWCMTAYHIWDGIAALPSLSKESGVRMMPSDFFFLDDVDSDKAQHSKMTEIMASGVRGFYRGADIIDERGIDPSYGAVDAYELMAPVIDTDKAMHWLTELVESKGANLVTETIHDDLVDIEDSLRARFGADVIINCTGLQGHVLAGDESVYPIRGGLIRVINDGKDFPKVEAALTITADAAHSSNEIVFLVPRNDNILLIGGITEPHEWDLDLTLESPIIRRMRERCDKFLPGLKDARFDPEYPLAQGLRPFRGNNVRVERELRRTGSRIIHSYGHGGAGWSLSFGCAQDVAMMVEETLAGEPARPMKDTVTQWKGADMKRWA</sequence>
<evidence type="ECO:0000259" key="7">
    <source>
        <dbReference type="Pfam" id="PF01266"/>
    </source>
</evidence>
<dbReference type="PIRSF" id="PIRSF000189">
    <property type="entry name" value="D-aa_oxidase"/>
    <property type="match status" value="1"/>
</dbReference>
<dbReference type="Gene3D" id="3.40.50.720">
    <property type="entry name" value="NAD(P)-binding Rossmann-like Domain"/>
    <property type="match status" value="1"/>
</dbReference>
<name>A0AAI8VWN5_9PEZI</name>
<comment type="cofactor">
    <cofactor evidence="1 6">
        <name>FAD</name>
        <dbReference type="ChEBI" id="CHEBI:57692"/>
    </cofactor>
</comment>
<dbReference type="GO" id="GO:0003884">
    <property type="term" value="F:D-amino-acid oxidase activity"/>
    <property type="evidence" value="ECO:0007669"/>
    <property type="project" value="InterPro"/>
</dbReference>
<dbReference type="Gene3D" id="3.30.9.10">
    <property type="entry name" value="D-Amino Acid Oxidase, subunit A, domain 2"/>
    <property type="match status" value="1"/>
</dbReference>
<protein>
    <submittedName>
        <fullName evidence="8">Uu.00g075950.m01.CDS01</fullName>
    </submittedName>
</protein>
<dbReference type="GO" id="GO:0071949">
    <property type="term" value="F:FAD binding"/>
    <property type="evidence" value="ECO:0007669"/>
    <property type="project" value="InterPro"/>
</dbReference>
<keyword evidence="9" id="KW-1185">Reference proteome</keyword>
<proteinExistence type="inferred from homology"/>
<keyword evidence="5" id="KW-0560">Oxidoreductase</keyword>
<dbReference type="AlphaFoldDB" id="A0AAI8VWN5"/>
<dbReference type="InterPro" id="IPR006076">
    <property type="entry name" value="FAD-dep_OxRdtase"/>
</dbReference>
<comment type="similarity">
    <text evidence="2">Belongs to the DAMOX/DASOX family.</text>
</comment>
<evidence type="ECO:0000256" key="6">
    <source>
        <dbReference type="PIRSR" id="PIRSR000189-1"/>
    </source>
</evidence>
<dbReference type="PRINTS" id="PR00420">
    <property type="entry name" value="RNGMNOXGNASE"/>
</dbReference>
<evidence type="ECO:0000256" key="3">
    <source>
        <dbReference type="ARBA" id="ARBA00022630"/>
    </source>
</evidence>
<dbReference type="GO" id="GO:0019478">
    <property type="term" value="P:D-amino acid catabolic process"/>
    <property type="evidence" value="ECO:0007669"/>
    <property type="project" value="TreeGrafter"/>
</dbReference>
<dbReference type="PANTHER" id="PTHR11530:SF25">
    <property type="entry name" value="FAD DEPENDENT OXIDOREDUCTASE DOMAIN-CONTAINING PROTEIN"/>
    <property type="match status" value="1"/>
</dbReference>
<keyword evidence="3" id="KW-0285">Flavoprotein</keyword>
<accession>A0AAI8VWN5</accession>